<proteinExistence type="predicted"/>
<name>A0A8S1QNU5_PARPR</name>
<evidence type="ECO:0000256" key="1">
    <source>
        <dbReference type="SAM" id="Phobius"/>
    </source>
</evidence>
<comment type="caution">
    <text evidence="2">The sequence shown here is derived from an EMBL/GenBank/DDBJ whole genome shotgun (WGS) entry which is preliminary data.</text>
</comment>
<keyword evidence="1" id="KW-1133">Transmembrane helix</keyword>
<organism evidence="2 3">
    <name type="scientific">Paramecium primaurelia</name>
    <dbReference type="NCBI Taxonomy" id="5886"/>
    <lineage>
        <taxon>Eukaryota</taxon>
        <taxon>Sar</taxon>
        <taxon>Alveolata</taxon>
        <taxon>Ciliophora</taxon>
        <taxon>Intramacronucleata</taxon>
        <taxon>Oligohymenophorea</taxon>
        <taxon>Peniculida</taxon>
        <taxon>Parameciidae</taxon>
        <taxon>Paramecium</taxon>
    </lineage>
</organism>
<dbReference type="EMBL" id="CAJJDM010000209">
    <property type="protein sequence ID" value="CAD8117473.1"/>
    <property type="molecule type" value="Genomic_DNA"/>
</dbReference>
<keyword evidence="1" id="KW-0812">Transmembrane</keyword>
<reference evidence="2" key="1">
    <citation type="submission" date="2021-01" db="EMBL/GenBank/DDBJ databases">
        <authorList>
            <consortium name="Genoscope - CEA"/>
            <person name="William W."/>
        </authorList>
    </citation>
    <scope>NUCLEOTIDE SEQUENCE</scope>
</reference>
<keyword evidence="1" id="KW-0472">Membrane</keyword>
<gene>
    <name evidence="2" type="ORF">PPRIM_AZ9-3.1.T2000009</name>
</gene>
<evidence type="ECO:0000313" key="2">
    <source>
        <dbReference type="EMBL" id="CAD8117473.1"/>
    </source>
</evidence>
<evidence type="ECO:0000313" key="3">
    <source>
        <dbReference type="Proteomes" id="UP000688137"/>
    </source>
</evidence>
<dbReference type="OMA" id="MNISIFC"/>
<sequence length="1314" mass="154560">MKVACIFPNTLFSIDQEYSLYPTVGEIYEYYLEKFISETQLMCKTQPQVPNVQVINQCEEIYSTQGNQFISISSNNTHFGTLTNNNEVIIYEWKNSMIQQIGSSIKINSSFNCFNIDLSSYFSILVDCYYNNEFILIQFIDGQLIDVYHIQSSVPTQTKIQSIINETNPFIVYAQYFQNYSILTLFSSNFCNQSSLNYQFVDFDITITINPHIYAITSQEIFQLSISPNSQFNQISNFSQDGMSNFNTINVYYNFQSYSQCDQIYLIDSNGQIAPFLQCENQITYLINDLFIDREYSQIQKILQSSLFIIYQFIDTIIILQQQATSYYEYTLQNQGNSLLYFNSDNELFSFNQEIIVYKISIASLQVNLTNLEIAGNNYTFSLYCKYFEQFIQFKFYLQVLAQNDTNIYVMFNQDFTQYQTSFKLSVQNSFLSFSGQLLQYQLNPQDIPLKFTLNAQQKVCESSQNYQLVQLLSLYGQKYYLIGYINQSLYILQSSQICQMNLLNSINITINASSLQVAYSIYPKMIIIGLRANNAIYLFQYFDDTKNIINYQNFTFQQNFSDYLVTYNSIIILFPNQEIQILTLNFTNTFTLNQQSINILFKNILFNPQQIIVNTQSQSSILYINNINEVIIISIDQSSIPIPISLMQINFPIKQINLVGIQLIFSYLCNNQQNICFQVWNVQNLPKYYYVKNLYSVKFLNQMIQSDNLYLYITFSNYTVYAYNPQLPYHMSLIYKLELTSPIICTQAIQDVQHHYEPVDLYIYSIILVSDNSVYQLYLYQQFEISVEYYNEDFNNSISYPQFIYNYSVTSGLNQTAFQQTPNQSIILYSNYTIFLIQRNLSFNLSKDYIIPNTKLISYPMNLFIDRQVEYCNLTRSKYCYLTQFSHQTNNISNFQNFYLMTQINNEFFALQNNFYLQIVNIDLNNLSKINYSYLNFSTCLQSTSYIYQLYSICENNTAQYLLNFTLNSSGTIIQLETTQLPQRVNITKISSVLNQIFILSNQQEFYWLNQSNNTLQMKIISSCQDYSIALIPKVNEDIQQDKIIIFYYNDYFVYYKIMVIQDQRINFYKQINVYINFCDISQLCYQHQIQYFQILILQIYSHRAIILLNDIYFSYIIYLRIEKFSLQSQSNQNGTIIGTIPNYGSLQISANSFYQDGVLMQQFTQNNLSQFIVGVYYLNSLLDKNLMQPILMQGSFNTTNPNYAMIINKNYQNGTSLYFYNQSIYNYPISIWNITCILNSHTYHEINVQICCQNEFSNGNYNITFYPHYLEQSSKSSIYALISIIGLLLLYFYIKVQHKTKNLGYIKSEIEL</sequence>
<evidence type="ECO:0008006" key="4">
    <source>
        <dbReference type="Google" id="ProtNLM"/>
    </source>
</evidence>
<protein>
    <recommendedName>
        <fullName evidence="4">Transmembrane protein</fullName>
    </recommendedName>
</protein>
<accession>A0A8S1QNU5</accession>
<dbReference type="Proteomes" id="UP000688137">
    <property type="component" value="Unassembled WGS sequence"/>
</dbReference>
<keyword evidence="3" id="KW-1185">Reference proteome</keyword>
<feature type="transmembrane region" description="Helical" evidence="1">
    <location>
        <begin position="1279"/>
        <end position="1296"/>
    </location>
</feature>